<dbReference type="Gene3D" id="3.40.140.10">
    <property type="entry name" value="Cytidine Deaminase, domain 2"/>
    <property type="match status" value="1"/>
</dbReference>
<feature type="domain" description="CMP/dCMP-type deaminase" evidence="9">
    <location>
        <begin position="6"/>
        <end position="118"/>
    </location>
</feature>
<gene>
    <name evidence="8 10" type="primary">tadA</name>
    <name evidence="10" type="ORF">JQC93_17095</name>
</gene>
<comment type="catalytic activity">
    <reaction evidence="7 8">
        <text>adenosine(34) in tRNA + H2O + H(+) = inosine(34) in tRNA + NH4(+)</text>
        <dbReference type="Rhea" id="RHEA:43168"/>
        <dbReference type="Rhea" id="RHEA-COMP:10373"/>
        <dbReference type="Rhea" id="RHEA-COMP:10374"/>
        <dbReference type="ChEBI" id="CHEBI:15377"/>
        <dbReference type="ChEBI" id="CHEBI:15378"/>
        <dbReference type="ChEBI" id="CHEBI:28938"/>
        <dbReference type="ChEBI" id="CHEBI:74411"/>
        <dbReference type="ChEBI" id="CHEBI:82852"/>
        <dbReference type="EC" id="3.5.4.33"/>
    </reaction>
</comment>
<feature type="binding site" evidence="8">
    <location>
        <position position="90"/>
    </location>
    <ligand>
        <name>Zn(2+)</name>
        <dbReference type="ChEBI" id="CHEBI:29105"/>
        <note>catalytic</note>
    </ligand>
</feature>
<feature type="binding site" evidence="8">
    <location>
        <position position="87"/>
    </location>
    <ligand>
        <name>Zn(2+)</name>
        <dbReference type="ChEBI" id="CHEBI:29105"/>
        <note>catalytic</note>
    </ligand>
</feature>
<dbReference type="InterPro" id="IPR016193">
    <property type="entry name" value="Cytidine_deaminase-like"/>
</dbReference>
<evidence type="ECO:0000256" key="6">
    <source>
        <dbReference type="ARBA" id="ARBA00022833"/>
    </source>
</evidence>
<dbReference type="PANTHER" id="PTHR11079">
    <property type="entry name" value="CYTOSINE DEAMINASE FAMILY MEMBER"/>
    <property type="match status" value="1"/>
</dbReference>
<dbReference type="PROSITE" id="PS00903">
    <property type="entry name" value="CYT_DCMP_DEAMINASES_1"/>
    <property type="match status" value="1"/>
</dbReference>
<comment type="cofactor">
    <cofactor evidence="8">
        <name>Zn(2+)</name>
        <dbReference type="ChEBI" id="CHEBI:29105"/>
    </cofactor>
    <text evidence="8">Binds 1 zinc ion per subunit.</text>
</comment>
<sequence length="168" mass="18641">MTKQSEQDNEYMRKAMSLASLAEQEGEVPVGALLVRNNEIIATGWNRSIGQHDATAHAEIQVIRSAGEKLENYRLTDTTLYVTLEPCPMCAGALLHSRVGRIVFGAFDGKAGAAGSVLNLFESQAAYHYAEIEGGVLELECKAQLQAFFKRRRKEKKELRDKLKKGEL</sequence>
<name>A0ABS2HM05_9VIBR</name>
<comment type="caution">
    <text evidence="10">The sequence shown here is derived from an EMBL/GenBank/DDBJ whole genome shotgun (WGS) entry which is preliminary data.</text>
</comment>
<dbReference type="CDD" id="cd01285">
    <property type="entry name" value="nucleoside_deaminase"/>
    <property type="match status" value="1"/>
</dbReference>
<dbReference type="Proteomes" id="UP000809621">
    <property type="component" value="Unassembled WGS sequence"/>
</dbReference>
<feature type="binding site" evidence="8">
    <location>
        <position position="57"/>
    </location>
    <ligand>
        <name>Zn(2+)</name>
        <dbReference type="ChEBI" id="CHEBI:29105"/>
        <note>catalytic</note>
    </ligand>
</feature>
<dbReference type="Pfam" id="PF00383">
    <property type="entry name" value="dCMP_cyt_deam_1"/>
    <property type="match status" value="1"/>
</dbReference>
<dbReference type="SUPFAM" id="SSF53927">
    <property type="entry name" value="Cytidine deaminase-like"/>
    <property type="match status" value="1"/>
</dbReference>
<evidence type="ECO:0000256" key="3">
    <source>
        <dbReference type="ARBA" id="ARBA00022694"/>
    </source>
</evidence>
<evidence type="ECO:0000256" key="2">
    <source>
        <dbReference type="ARBA" id="ARBA00011738"/>
    </source>
</evidence>
<dbReference type="EMBL" id="JAFEUM010000008">
    <property type="protein sequence ID" value="MBM7038111.1"/>
    <property type="molecule type" value="Genomic_DNA"/>
</dbReference>
<reference evidence="10 11" key="1">
    <citation type="submission" date="2021-02" db="EMBL/GenBank/DDBJ databases">
        <authorList>
            <person name="Park J.-S."/>
        </authorList>
    </citation>
    <scope>NUCLEOTIDE SEQUENCE [LARGE SCALE GENOMIC DNA]</scope>
    <source>
        <strain evidence="10 11">188UL20-2</strain>
    </source>
</reference>
<dbReference type="EC" id="3.5.4.33" evidence="8"/>
<proteinExistence type="inferred from homology"/>
<dbReference type="InterPro" id="IPR002125">
    <property type="entry name" value="CMP_dCMP_dom"/>
</dbReference>
<dbReference type="HAMAP" id="MF_00972">
    <property type="entry name" value="tRNA_aden_deaminase"/>
    <property type="match status" value="1"/>
</dbReference>
<comment type="subunit">
    <text evidence="2 8">Homodimer.</text>
</comment>
<evidence type="ECO:0000256" key="4">
    <source>
        <dbReference type="ARBA" id="ARBA00022723"/>
    </source>
</evidence>
<feature type="active site" description="Proton donor" evidence="8">
    <location>
        <position position="59"/>
    </location>
</feature>
<keyword evidence="4 8" id="KW-0479">Metal-binding</keyword>
<keyword evidence="6 8" id="KW-0862">Zinc</keyword>
<evidence type="ECO:0000256" key="1">
    <source>
        <dbReference type="ARBA" id="ARBA00010669"/>
    </source>
</evidence>
<dbReference type="InterPro" id="IPR016192">
    <property type="entry name" value="APOBEC/CMP_deaminase_Zn-bd"/>
</dbReference>
<dbReference type="GO" id="GO:0052717">
    <property type="term" value="F:tRNA-specific adenosine-34 deaminase activity"/>
    <property type="evidence" value="ECO:0007669"/>
    <property type="project" value="UniProtKB-EC"/>
</dbReference>
<keyword evidence="3 8" id="KW-0819">tRNA processing</keyword>
<evidence type="ECO:0000256" key="7">
    <source>
        <dbReference type="ARBA" id="ARBA00048045"/>
    </source>
</evidence>
<evidence type="ECO:0000313" key="10">
    <source>
        <dbReference type="EMBL" id="MBM7038111.1"/>
    </source>
</evidence>
<dbReference type="PROSITE" id="PS51747">
    <property type="entry name" value="CYT_DCMP_DEAMINASES_2"/>
    <property type="match status" value="1"/>
</dbReference>
<keyword evidence="5 8" id="KW-0378">Hydrolase</keyword>
<dbReference type="RefSeq" id="WP_205159591.1">
    <property type="nucleotide sequence ID" value="NZ_JAFEUM010000008.1"/>
</dbReference>
<evidence type="ECO:0000256" key="5">
    <source>
        <dbReference type="ARBA" id="ARBA00022801"/>
    </source>
</evidence>
<comment type="similarity">
    <text evidence="1">Belongs to the cytidine and deoxycytidylate deaminase family. ADAT2 subfamily.</text>
</comment>
<accession>A0ABS2HM05</accession>
<evidence type="ECO:0000256" key="8">
    <source>
        <dbReference type="HAMAP-Rule" id="MF_00972"/>
    </source>
</evidence>
<keyword evidence="11" id="KW-1185">Reference proteome</keyword>
<organism evidence="10 11">
    <name type="scientific">Vibrio ulleungensis</name>
    <dbReference type="NCBI Taxonomy" id="2807619"/>
    <lineage>
        <taxon>Bacteria</taxon>
        <taxon>Pseudomonadati</taxon>
        <taxon>Pseudomonadota</taxon>
        <taxon>Gammaproteobacteria</taxon>
        <taxon>Vibrionales</taxon>
        <taxon>Vibrionaceae</taxon>
        <taxon>Vibrio</taxon>
    </lineage>
</organism>
<protein>
    <recommendedName>
        <fullName evidence="8">tRNA-specific adenosine deaminase</fullName>
        <ecNumber evidence="8">3.5.4.33</ecNumber>
    </recommendedName>
</protein>
<comment type="function">
    <text evidence="8">Catalyzes the deamination of adenosine to inosine at the wobble position 34 of tRNA(Arg2).</text>
</comment>
<evidence type="ECO:0000313" key="11">
    <source>
        <dbReference type="Proteomes" id="UP000809621"/>
    </source>
</evidence>
<dbReference type="NCBIfam" id="NF008113">
    <property type="entry name" value="PRK10860.1"/>
    <property type="match status" value="1"/>
</dbReference>
<evidence type="ECO:0000259" key="9">
    <source>
        <dbReference type="PROSITE" id="PS51747"/>
    </source>
</evidence>
<dbReference type="InterPro" id="IPR028883">
    <property type="entry name" value="tRNA_aden_deaminase"/>
</dbReference>
<dbReference type="PANTHER" id="PTHR11079:SF202">
    <property type="entry name" value="TRNA-SPECIFIC ADENOSINE DEAMINASE"/>
    <property type="match status" value="1"/>
</dbReference>